<proteinExistence type="predicted"/>
<dbReference type="EMBL" id="GG738889">
    <property type="protein sequence ID" value="EFC40951.1"/>
    <property type="molecule type" value="Genomic_DNA"/>
</dbReference>
<accession>D2VQH6</accession>
<dbReference type="OrthoDB" id="10253173at2759"/>
<dbReference type="InParanoid" id="D2VQH6"/>
<evidence type="ECO:0000259" key="2">
    <source>
        <dbReference type="Pfam" id="PF00646"/>
    </source>
</evidence>
<dbReference type="InterPro" id="IPR001810">
    <property type="entry name" value="F-box_dom"/>
</dbReference>
<feature type="coiled-coil region" evidence="1">
    <location>
        <begin position="737"/>
        <end position="771"/>
    </location>
</feature>
<dbReference type="AlphaFoldDB" id="D2VQH6"/>
<dbReference type="Proteomes" id="UP000006671">
    <property type="component" value="Unassembled WGS sequence"/>
</dbReference>
<evidence type="ECO:0000313" key="3">
    <source>
        <dbReference type="EMBL" id="EFC40951.1"/>
    </source>
</evidence>
<dbReference type="RefSeq" id="XP_002673695.1">
    <property type="nucleotide sequence ID" value="XM_002673649.1"/>
</dbReference>
<protein>
    <submittedName>
        <fullName evidence="3">F-box domain-containing protein</fullName>
    </submittedName>
</protein>
<dbReference type="Pfam" id="PF00646">
    <property type="entry name" value="F-box"/>
    <property type="match status" value="1"/>
</dbReference>
<keyword evidence="1" id="KW-0175">Coiled coil</keyword>
<dbReference type="GeneID" id="8855886"/>
<organism evidence="4">
    <name type="scientific">Naegleria gruberi</name>
    <name type="common">Amoeba</name>
    <dbReference type="NCBI Taxonomy" id="5762"/>
    <lineage>
        <taxon>Eukaryota</taxon>
        <taxon>Discoba</taxon>
        <taxon>Heterolobosea</taxon>
        <taxon>Tetramitia</taxon>
        <taxon>Eutetramitia</taxon>
        <taxon>Vahlkampfiidae</taxon>
        <taxon>Naegleria</taxon>
    </lineage>
</organism>
<dbReference type="KEGG" id="ngr:NAEGRDRAFT_80874"/>
<dbReference type="VEuPathDB" id="AmoebaDB:NAEGRDRAFT_80874"/>
<evidence type="ECO:0000256" key="1">
    <source>
        <dbReference type="SAM" id="Coils"/>
    </source>
</evidence>
<sequence length="872" mass="101884">MFMNNITSLLTDWAYGREDAEATDSPTTTTSQHQHHNNHANTNAVLVDQQQSYIPTFSMSSNQQQNDFRNLFRQTLNQHHHSRNNLRSTLEEEEHSSKVLEKTRSLILNISNDDLSEIMSFLGKREIFQFSLSCKHFYNIIFCENVSNFSLWRILCVRDKIIEPSCYDGFSKPRNSELSDNDISNYYYDPYRDLYLNYENNIGCSQCDWFCKFDLIKLEWTLNDNILSQLIEKIKSKEICIVTALQCFPDRTKNKGNASDILNQLLGITNAFPSSLSEEDTELPCLYMYTRPLCRVRKSHKGKNQNVLFIRAYNLFDYDNETDLNIEEDIFDCSNESNLSSINNLRKNLMRFIILFSSTVIVCKDKSDDSWMYNLDNLIEPTHDPPLFGSYSSMPSLLVCSMDTSTKVSNSSNRTSSIELDDLMLEIKDRISENKNQSLNFMSVLLNWFGKIHGITVNMNNFARLSYDDELWCFVNDISSKLQFGWSISRWDQVKSNGETCRHYLEHCVAESNQTRQSDITNGHMLDNGSVLYEKILNDFAKALLEKQMQKSIEFYQRAVKADLNPACPLEMEAIVKLSEMNAEAAIRMFTQTVAPACFPSQVIEEVEQLLKHGINNNFRILWRENARNSENYCQQVWEACFKWMKAEFDCPGDKEDFCTLFESRFFSSLNVYLQNAIGTRKIFVMNFCSKQYLEDYIIPTHPSIRELCHNIMGAVEALTLQETIEVDKNRSQLQKLSAIRLKLLTIENNMERLKEEIHVREEDMRVSEEQSGVIEDRMKRLGLKYEKSLLGRISSIRKLYIDSALISLQSNIEAHKKFSEEYEQLNSRGFNRTHIEYDMLLKSFYHRKDFENAKERRAHFFFMQQQSNLKI</sequence>
<dbReference type="SUPFAM" id="SSF81383">
    <property type="entry name" value="F-box domain"/>
    <property type="match status" value="1"/>
</dbReference>
<gene>
    <name evidence="3" type="ORF">NAEGRDRAFT_80874</name>
</gene>
<reference evidence="3 4" key="1">
    <citation type="journal article" date="2010" name="Cell">
        <title>The genome of Naegleria gruberi illuminates early eukaryotic versatility.</title>
        <authorList>
            <person name="Fritz-Laylin L.K."/>
            <person name="Prochnik S.E."/>
            <person name="Ginger M.L."/>
            <person name="Dacks J.B."/>
            <person name="Carpenter M.L."/>
            <person name="Field M.C."/>
            <person name="Kuo A."/>
            <person name="Paredez A."/>
            <person name="Chapman J."/>
            <person name="Pham J."/>
            <person name="Shu S."/>
            <person name="Neupane R."/>
            <person name="Cipriano M."/>
            <person name="Mancuso J."/>
            <person name="Tu H."/>
            <person name="Salamov A."/>
            <person name="Lindquist E."/>
            <person name="Shapiro H."/>
            <person name="Lucas S."/>
            <person name="Grigoriev I.V."/>
            <person name="Cande W.Z."/>
            <person name="Fulton C."/>
            <person name="Rokhsar D.S."/>
            <person name="Dawson S.C."/>
        </authorList>
    </citation>
    <scope>NUCLEOTIDE SEQUENCE [LARGE SCALE GENOMIC DNA]</scope>
    <source>
        <strain evidence="3 4">NEG-M</strain>
    </source>
</reference>
<name>D2VQH6_NAEGR</name>
<feature type="domain" description="F-box" evidence="2">
    <location>
        <begin position="107"/>
        <end position="141"/>
    </location>
</feature>
<evidence type="ECO:0000313" key="4">
    <source>
        <dbReference type="Proteomes" id="UP000006671"/>
    </source>
</evidence>
<dbReference type="InterPro" id="IPR036047">
    <property type="entry name" value="F-box-like_dom_sf"/>
</dbReference>
<keyword evidence="4" id="KW-1185">Reference proteome</keyword>
<dbReference type="OMA" id="NFRILWR"/>